<reference evidence="2 3" key="1">
    <citation type="submission" date="2016-12" db="EMBL/GenBank/DDBJ databases">
        <title>Analysis of the Molecular Diversity Among Cronobacter Species Isolated from Filth Flies Using a Pan Genomic DNA Microarray.</title>
        <authorList>
            <person name="Pava-Ripoll M."/>
            <person name="Tall B."/>
            <person name="Farber J."/>
            <person name="Fanning S."/>
            <person name="Lehner A."/>
            <person name="Stephan R."/>
            <person name="Pagotto F."/>
            <person name="Iverson C."/>
            <person name="Ziobro G."/>
            <person name="Miller A."/>
            <person name="Pearson R."/>
            <person name="Yan Q."/>
            <person name="Kim M."/>
            <person name="Jeong S."/>
            <person name="Park J."/>
            <person name="Jun S."/>
            <person name="Choi H."/>
            <person name="Chung T."/>
            <person name="Yoo Y."/>
            <person name="Park E."/>
            <person name="Hwang S."/>
            <person name="Lee B."/>
            <person name="Sathyamoorthy V."/>
            <person name="Carter L."/>
            <person name="Mammel M."/>
            <person name="Jackson S."/>
            <person name="Kothary M."/>
            <person name="Patel I."/>
            <person name="Grim C."/>
            <person name="Gopinath G."/>
            <person name="Gangiredla J."/>
            <person name="Chase H."/>
        </authorList>
    </citation>
    <scope>NUCLEOTIDE SEQUENCE [LARGE SCALE GENOMIC DNA]</scope>
    <source>
        <strain evidence="2 3">MOD1-Md1s</strain>
    </source>
</reference>
<dbReference type="NCBIfam" id="TIGR02616">
    <property type="entry name" value="tnaC_leader"/>
    <property type="match status" value="1"/>
</dbReference>
<dbReference type="AlphaFoldDB" id="A0A2T7AWZ8"/>
<dbReference type="InterPro" id="IPR012620">
    <property type="entry name" value="Trp_operon_leader_peptide"/>
</dbReference>
<evidence type="ECO:0000313" key="1">
    <source>
        <dbReference type="EMBL" id="KAB0883271.1"/>
    </source>
</evidence>
<reference evidence="1 4" key="2">
    <citation type="submission" date="2019-08" db="EMBL/GenBank/DDBJ databases">
        <title>Prevalence, distribution, and phylogeny of type two toxin-antitoxin genes possessed by Cronobacter species where C. sakazakii homologs follow sequence type lineages.</title>
        <authorList>
            <person name="Finkelstein S."/>
            <person name="Negrete F."/>
            <person name="Jang H."/>
            <person name="Gopinath G.R."/>
            <person name="Tall B.D."/>
        </authorList>
    </citation>
    <scope>NUCLEOTIDE SEQUENCE [LARGE SCALE GENOMIC DNA]</scope>
    <source>
        <strain evidence="1 4">MOD1_GK1257</strain>
    </source>
</reference>
<dbReference type="GO" id="GO:0031556">
    <property type="term" value="P:transcriptional attenuation by ribosome"/>
    <property type="evidence" value="ECO:0007669"/>
    <property type="project" value="InterPro"/>
</dbReference>
<protein>
    <submittedName>
        <fullName evidence="2">Tryptophanase leader peptide</fullName>
    </submittedName>
</protein>
<dbReference type="EMBL" id="MSAE01000005">
    <property type="protein sequence ID" value="PUX16867.1"/>
    <property type="molecule type" value="Genomic_DNA"/>
</dbReference>
<gene>
    <name evidence="2" type="primary">tnaC</name>
    <name evidence="2" type="ORF">AUN14_04390</name>
    <name evidence="1" type="ORF">FZI19_06670</name>
</gene>
<evidence type="ECO:0000313" key="4">
    <source>
        <dbReference type="Proteomes" id="UP000469927"/>
    </source>
</evidence>
<name>A0A2T7AWZ8_9ENTR</name>
<accession>A0A2T7AWZ8</accession>
<organism evidence="2 3">
    <name type="scientific">Cronobacter muytjensii</name>
    <dbReference type="NCBI Taxonomy" id="413501"/>
    <lineage>
        <taxon>Bacteria</taxon>
        <taxon>Pseudomonadati</taxon>
        <taxon>Pseudomonadota</taxon>
        <taxon>Gammaproteobacteria</taxon>
        <taxon>Enterobacterales</taxon>
        <taxon>Enterobacteriaceae</taxon>
        <taxon>Cronobacter</taxon>
    </lineage>
</organism>
<evidence type="ECO:0000313" key="2">
    <source>
        <dbReference type="EMBL" id="PUX16867.1"/>
    </source>
</evidence>
<evidence type="ECO:0000313" key="3">
    <source>
        <dbReference type="Proteomes" id="UP000244378"/>
    </source>
</evidence>
<dbReference type="Proteomes" id="UP000469927">
    <property type="component" value="Unassembled WGS sequence"/>
</dbReference>
<dbReference type="Proteomes" id="UP000244378">
    <property type="component" value="Unassembled WGS sequence"/>
</dbReference>
<keyword evidence="4" id="KW-1185">Reference proteome</keyword>
<dbReference type="EMBL" id="WAGD01000015">
    <property type="protein sequence ID" value="KAB0883271.1"/>
    <property type="molecule type" value="Genomic_DNA"/>
</dbReference>
<dbReference type="GeneID" id="92215376"/>
<comment type="caution">
    <text evidence="2">The sequence shown here is derived from an EMBL/GenBank/DDBJ whole genome shotgun (WGS) entry which is preliminary data.</text>
</comment>
<dbReference type="RefSeq" id="WP_071603743.1">
    <property type="nucleotide sequence ID" value="NZ_CP187979.1"/>
</dbReference>
<sequence length="32" mass="3821">MNVLSLSYRLIQRGGLNAWYNLDHRISDDFPR</sequence>
<dbReference type="OrthoDB" id="6455781at2"/>
<proteinExistence type="predicted"/>